<accession>A0AA37KLX4</accession>
<protein>
    <submittedName>
        <fullName evidence="1">Uncharacterized protein</fullName>
    </submittedName>
</protein>
<dbReference type="AlphaFoldDB" id="A0AA37KLX4"/>
<organism evidence="1 2">
    <name type="scientific">Alistipes finegoldii</name>
    <dbReference type="NCBI Taxonomy" id="214856"/>
    <lineage>
        <taxon>Bacteria</taxon>
        <taxon>Pseudomonadati</taxon>
        <taxon>Bacteroidota</taxon>
        <taxon>Bacteroidia</taxon>
        <taxon>Bacteroidales</taxon>
        <taxon>Rikenellaceae</taxon>
        <taxon>Alistipes</taxon>
    </lineage>
</organism>
<comment type="caution">
    <text evidence="1">The sequence shown here is derived from an EMBL/GenBank/DDBJ whole genome shotgun (WGS) entry which is preliminary data.</text>
</comment>
<dbReference type="EMBL" id="BQOL01000001">
    <property type="protein sequence ID" value="GKI17374.1"/>
    <property type="molecule type" value="Genomic_DNA"/>
</dbReference>
<reference evidence="1" key="1">
    <citation type="submission" date="2022-01" db="EMBL/GenBank/DDBJ databases">
        <title>Novel bile acid biosynthetic pathways are enriched in the microbiome of centenarians.</title>
        <authorList>
            <person name="Sato Y."/>
            <person name="Atarashi K."/>
            <person name="Plichta R.D."/>
            <person name="Arai Y."/>
            <person name="Sasajima S."/>
            <person name="Kearney M.S."/>
            <person name="Suda W."/>
            <person name="Takeshita K."/>
            <person name="Sasaki T."/>
            <person name="Okamoto S."/>
            <person name="Skelly N.A."/>
            <person name="Okamura Y."/>
            <person name="Vlamakis H."/>
            <person name="Li Y."/>
            <person name="Tanoue T."/>
            <person name="Takei H."/>
            <person name="Nittono H."/>
            <person name="Narushima S."/>
            <person name="Irie J."/>
            <person name="Itoh H."/>
            <person name="Moriya K."/>
            <person name="Sugiura Y."/>
            <person name="Suematsu M."/>
            <person name="Moritoki N."/>
            <person name="Shibata S."/>
            <person name="Littman R.D."/>
            <person name="Fischbach A.M."/>
            <person name="Uwamino Y."/>
            <person name="Inoue T."/>
            <person name="Honda A."/>
            <person name="Hattori M."/>
            <person name="Murai T."/>
            <person name="Xavier J.R."/>
            <person name="Hirose N."/>
            <person name="Honda K."/>
        </authorList>
    </citation>
    <scope>NUCLEOTIDE SEQUENCE</scope>
    <source>
        <strain evidence="1">CE91-St16</strain>
    </source>
</reference>
<gene>
    <name evidence="1" type="ORF">CE91St16_02820</name>
</gene>
<proteinExistence type="predicted"/>
<name>A0AA37KLX4_9BACT</name>
<dbReference type="RefSeq" id="WP_244075942.1">
    <property type="nucleotide sequence ID" value="NZ_AP025581.1"/>
</dbReference>
<dbReference type="Proteomes" id="UP001055105">
    <property type="component" value="Unassembled WGS sequence"/>
</dbReference>
<evidence type="ECO:0000313" key="2">
    <source>
        <dbReference type="Proteomes" id="UP001055105"/>
    </source>
</evidence>
<dbReference type="PROSITE" id="PS51257">
    <property type="entry name" value="PROKAR_LIPOPROTEIN"/>
    <property type="match status" value="1"/>
</dbReference>
<sequence length="216" mass="25146">MKKSIFSLLAAMALLGAACEDDYKNYPDGYDRQYYTTFDYESDDQGNPTLTNRTISVDRSSTELIELPVKFMSEIERDYDIEVRLYVRNSPYFLTQMGVMKPPKNEFSTPDSLAVPGVDFHILDRDKRVMTPVRTDTLTYYSVIFPRARKGVEKLYIELLNNEDFDHLRCAWLTLAVNKIDATSEQTLQQTAVNHDAGHYRIYSLSRCYFRRLNIQ</sequence>
<evidence type="ECO:0000313" key="1">
    <source>
        <dbReference type="EMBL" id="GKI17374.1"/>
    </source>
</evidence>